<name>A0A537JJG4_9BACT</name>
<feature type="transmembrane region" description="Helical" evidence="1">
    <location>
        <begin position="118"/>
        <end position="138"/>
    </location>
</feature>
<evidence type="ECO:0000313" key="3">
    <source>
        <dbReference type="Proteomes" id="UP000320048"/>
    </source>
</evidence>
<protein>
    <submittedName>
        <fullName evidence="2">Uncharacterized protein</fullName>
    </submittedName>
</protein>
<keyword evidence="1" id="KW-1133">Transmembrane helix</keyword>
<feature type="transmembrane region" description="Helical" evidence="1">
    <location>
        <begin position="15"/>
        <end position="40"/>
    </location>
</feature>
<dbReference type="EMBL" id="VBAO01000065">
    <property type="protein sequence ID" value="TMI83678.1"/>
    <property type="molecule type" value="Genomic_DNA"/>
</dbReference>
<gene>
    <name evidence="2" type="ORF">E6H04_02490</name>
</gene>
<keyword evidence="1" id="KW-0472">Membrane</keyword>
<dbReference type="AlphaFoldDB" id="A0A537JJG4"/>
<comment type="caution">
    <text evidence="2">The sequence shown here is derived from an EMBL/GenBank/DDBJ whole genome shotgun (WGS) entry which is preliminary data.</text>
</comment>
<dbReference type="Proteomes" id="UP000320048">
    <property type="component" value="Unassembled WGS sequence"/>
</dbReference>
<feature type="transmembrane region" description="Helical" evidence="1">
    <location>
        <begin position="150"/>
        <end position="172"/>
    </location>
</feature>
<evidence type="ECO:0000313" key="2">
    <source>
        <dbReference type="EMBL" id="TMI83678.1"/>
    </source>
</evidence>
<evidence type="ECO:0000256" key="1">
    <source>
        <dbReference type="SAM" id="Phobius"/>
    </source>
</evidence>
<feature type="transmembrane region" description="Helical" evidence="1">
    <location>
        <begin position="52"/>
        <end position="72"/>
    </location>
</feature>
<keyword evidence="1" id="KW-0812">Transmembrane</keyword>
<accession>A0A537JJG4</accession>
<organism evidence="2 3">
    <name type="scientific">Candidatus Segetimicrobium genomatis</name>
    <dbReference type="NCBI Taxonomy" id="2569760"/>
    <lineage>
        <taxon>Bacteria</taxon>
        <taxon>Bacillati</taxon>
        <taxon>Candidatus Sysuimicrobiota</taxon>
        <taxon>Candidatus Sysuimicrobiia</taxon>
        <taxon>Candidatus Sysuimicrobiales</taxon>
        <taxon>Candidatus Segetimicrobiaceae</taxon>
        <taxon>Candidatus Segetimicrobium</taxon>
    </lineage>
</organism>
<sequence>MPDSLSQTFQNWQTFYFLIGGAAAGLVGLTFVAITVGSGVITQREIAGLRTFVNPTLIHFIYVLVTASVVVMPTVTRMQLGILLALVGLVSAGRALISLSFMWQQYKRHIVDMHDWAWYFLVPLASYLIYVGTGAGLLLRTGWALDGLAWASILLLVAGIRNTWDMVLWFMLNKKEPPQP</sequence>
<proteinExistence type="predicted"/>
<feature type="transmembrane region" description="Helical" evidence="1">
    <location>
        <begin position="78"/>
        <end position="97"/>
    </location>
</feature>
<reference evidence="2 3" key="1">
    <citation type="journal article" date="2019" name="Nat. Microbiol.">
        <title>Mediterranean grassland soil C-N compound turnover is dependent on rainfall and depth, and is mediated by genomically divergent microorganisms.</title>
        <authorList>
            <person name="Diamond S."/>
            <person name="Andeer P.F."/>
            <person name="Li Z."/>
            <person name="Crits-Christoph A."/>
            <person name="Burstein D."/>
            <person name="Anantharaman K."/>
            <person name="Lane K.R."/>
            <person name="Thomas B.C."/>
            <person name="Pan C."/>
            <person name="Northen T.R."/>
            <person name="Banfield J.F."/>
        </authorList>
    </citation>
    <scope>NUCLEOTIDE SEQUENCE [LARGE SCALE GENOMIC DNA]</scope>
    <source>
        <strain evidence="2">NP_7</strain>
    </source>
</reference>